<dbReference type="GO" id="GO:0003723">
    <property type="term" value="F:RNA binding"/>
    <property type="evidence" value="ECO:0007669"/>
    <property type="project" value="InterPro"/>
</dbReference>
<dbReference type="PROSITE" id="PS51375">
    <property type="entry name" value="PPR"/>
    <property type="match status" value="2"/>
</dbReference>
<dbReference type="InterPro" id="IPR011990">
    <property type="entry name" value="TPR-like_helical_dom_sf"/>
</dbReference>
<dbReference type="AlphaFoldDB" id="A0A0D9WN96"/>
<dbReference type="EnsemblPlants" id="LPERR06G06740.1">
    <property type="protein sequence ID" value="LPERR06G06740.1"/>
    <property type="gene ID" value="LPERR06G06740"/>
</dbReference>
<keyword evidence="2" id="KW-0809">Transit peptide</keyword>
<reference evidence="5" key="2">
    <citation type="submission" date="2013-12" db="EMBL/GenBank/DDBJ databases">
        <authorList>
            <person name="Yu Y."/>
            <person name="Lee S."/>
            <person name="de Baynast K."/>
            <person name="Wissotski M."/>
            <person name="Liu L."/>
            <person name="Talag J."/>
            <person name="Goicoechea J."/>
            <person name="Angelova A."/>
            <person name="Jetty R."/>
            <person name="Kudrna D."/>
            <person name="Golser W."/>
            <person name="Rivera L."/>
            <person name="Zhang J."/>
            <person name="Wing R."/>
        </authorList>
    </citation>
    <scope>NUCLEOTIDE SEQUENCE</scope>
</reference>
<dbReference type="eggNOG" id="KOG4197">
    <property type="taxonomic scope" value="Eukaryota"/>
</dbReference>
<evidence type="ECO:0000256" key="3">
    <source>
        <dbReference type="PROSITE-ProRule" id="PRU00708"/>
    </source>
</evidence>
<name>A0A0D9WN96_9ORYZ</name>
<dbReference type="NCBIfam" id="TIGR00756">
    <property type="entry name" value="PPR"/>
    <property type="match status" value="2"/>
</dbReference>
<dbReference type="PANTHER" id="PTHR47926:SF373">
    <property type="entry name" value="TETRATRICOPEPTIDE-LIKE HELICAL DOMAIN SUPERFAMILY, DYW DOMAIN-CONTAINING PROTEIN"/>
    <property type="match status" value="1"/>
</dbReference>
<dbReference type="Gramene" id="LPERR06G06740.1">
    <property type="protein sequence ID" value="LPERR06G06740.1"/>
    <property type="gene ID" value="LPERR06G06740"/>
</dbReference>
<keyword evidence="1" id="KW-0677">Repeat</keyword>
<organism evidence="4 5">
    <name type="scientific">Leersia perrieri</name>
    <dbReference type="NCBI Taxonomy" id="77586"/>
    <lineage>
        <taxon>Eukaryota</taxon>
        <taxon>Viridiplantae</taxon>
        <taxon>Streptophyta</taxon>
        <taxon>Embryophyta</taxon>
        <taxon>Tracheophyta</taxon>
        <taxon>Spermatophyta</taxon>
        <taxon>Magnoliopsida</taxon>
        <taxon>Liliopsida</taxon>
        <taxon>Poales</taxon>
        <taxon>Poaceae</taxon>
        <taxon>BOP clade</taxon>
        <taxon>Oryzoideae</taxon>
        <taxon>Oryzeae</taxon>
        <taxon>Oryzinae</taxon>
        <taxon>Leersia</taxon>
    </lineage>
</organism>
<evidence type="ECO:0000256" key="2">
    <source>
        <dbReference type="ARBA" id="ARBA00022946"/>
    </source>
</evidence>
<keyword evidence="5" id="KW-1185">Reference proteome</keyword>
<evidence type="ECO:0000256" key="1">
    <source>
        <dbReference type="ARBA" id="ARBA00022737"/>
    </source>
</evidence>
<dbReference type="Pfam" id="PF01535">
    <property type="entry name" value="PPR"/>
    <property type="match status" value="2"/>
</dbReference>
<dbReference type="Gene3D" id="1.25.40.10">
    <property type="entry name" value="Tetratricopeptide repeat domain"/>
    <property type="match status" value="1"/>
</dbReference>
<feature type="repeat" description="PPR" evidence="3">
    <location>
        <begin position="15"/>
        <end position="45"/>
    </location>
</feature>
<reference evidence="4" key="3">
    <citation type="submission" date="2015-04" db="UniProtKB">
        <authorList>
            <consortium name="EnsemblPlants"/>
        </authorList>
    </citation>
    <scope>IDENTIFICATION</scope>
</reference>
<evidence type="ECO:0000313" key="5">
    <source>
        <dbReference type="Proteomes" id="UP000032180"/>
    </source>
</evidence>
<reference evidence="4 5" key="1">
    <citation type="submission" date="2012-08" db="EMBL/GenBank/DDBJ databases">
        <title>Oryza genome evolution.</title>
        <authorList>
            <person name="Wing R.A."/>
        </authorList>
    </citation>
    <scope>NUCLEOTIDE SEQUENCE</scope>
</reference>
<dbReference type="Proteomes" id="UP000032180">
    <property type="component" value="Chromosome 6"/>
</dbReference>
<proteinExistence type="predicted"/>
<dbReference type="Pfam" id="PF12854">
    <property type="entry name" value="PPR_1"/>
    <property type="match status" value="1"/>
</dbReference>
<evidence type="ECO:0000313" key="4">
    <source>
        <dbReference type="EnsemblPlants" id="LPERR06G06740.1"/>
    </source>
</evidence>
<dbReference type="STRING" id="77586.A0A0D9WN96"/>
<protein>
    <recommendedName>
        <fullName evidence="6">Pentacotripeptide-repeat region of PRORP domain-containing protein</fullName>
    </recommendedName>
</protein>
<accession>A0A0D9WN96</accession>
<sequence length="101" mass="11253">MVDARRMFDRMTDRTTASWNTMVACCCKAGDIVSAREVFDASLQATASNVVSWNTMIDGYCKACRMDAARNLFDRMGLPDIVTWNTMIAGHVVMMPTTVTM</sequence>
<evidence type="ECO:0008006" key="6">
    <source>
        <dbReference type="Google" id="ProtNLM"/>
    </source>
</evidence>
<dbReference type="GO" id="GO:0009451">
    <property type="term" value="P:RNA modification"/>
    <property type="evidence" value="ECO:0007669"/>
    <property type="project" value="InterPro"/>
</dbReference>
<dbReference type="PANTHER" id="PTHR47926">
    <property type="entry name" value="PENTATRICOPEPTIDE REPEAT-CONTAINING PROTEIN"/>
    <property type="match status" value="1"/>
</dbReference>
<dbReference type="InterPro" id="IPR046960">
    <property type="entry name" value="PPR_At4g14850-like_plant"/>
</dbReference>
<dbReference type="InterPro" id="IPR002885">
    <property type="entry name" value="PPR_rpt"/>
</dbReference>
<dbReference type="HOGENOM" id="CLU_154100_2_0_1"/>
<feature type="repeat" description="PPR" evidence="3">
    <location>
        <begin position="49"/>
        <end position="83"/>
    </location>
</feature>
<dbReference type="PROSITE" id="PS51257">
    <property type="entry name" value="PROKAR_LIPOPROTEIN"/>
    <property type="match status" value="1"/>
</dbReference>